<name>A0A223D4G6_9BACL</name>
<keyword evidence="2" id="KW-1185">Reference proteome</keyword>
<dbReference type="EMBL" id="CP022657">
    <property type="protein sequence ID" value="ASS76254.1"/>
    <property type="molecule type" value="Genomic_DNA"/>
</dbReference>
<evidence type="ECO:0000313" key="2">
    <source>
        <dbReference type="Proteomes" id="UP000214688"/>
    </source>
</evidence>
<dbReference type="AlphaFoldDB" id="A0A223D4G6"/>
<dbReference type="RefSeq" id="WP_094237487.1">
    <property type="nucleotide sequence ID" value="NZ_CP022657.1"/>
</dbReference>
<proteinExistence type="predicted"/>
<organism evidence="1 2">
    <name type="scientific">Tumebacillus algifaecis</name>
    <dbReference type="NCBI Taxonomy" id="1214604"/>
    <lineage>
        <taxon>Bacteria</taxon>
        <taxon>Bacillati</taxon>
        <taxon>Bacillota</taxon>
        <taxon>Bacilli</taxon>
        <taxon>Bacillales</taxon>
        <taxon>Alicyclobacillaceae</taxon>
        <taxon>Tumebacillus</taxon>
    </lineage>
</organism>
<accession>A0A223D4G6</accession>
<gene>
    <name evidence="1" type="ORF">CIG75_15760</name>
</gene>
<reference evidence="1 2" key="1">
    <citation type="journal article" date="2015" name="Int. J. Syst. Evol. Microbiol.">
        <title>Tumebacillus algifaecis sp. nov., isolated from decomposing algal scum.</title>
        <authorList>
            <person name="Wu Y.F."/>
            <person name="Zhang B."/>
            <person name="Xing P."/>
            <person name="Wu Q.L."/>
            <person name="Liu S.J."/>
        </authorList>
    </citation>
    <scope>NUCLEOTIDE SEQUENCE [LARGE SCALE GENOMIC DNA]</scope>
    <source>
        <strain evidence="1 2">THMBR28</strain>
    </source>
</reference>
<evidence type="ECO:0000313" key="1">
    <source>
        <dbReference type="EMBL" id="ASS76254.1"/>
    </source>
</evidence>
<dbReference type="KEGG" id="tab:CIG75_15760"/>
<protein>
    <submittedName>
        <fullName evidence="1">Uncharacterized protein</fullName>
    </submittedName>
</protein>
<sequence length="183" mass="21698">MHPIIPQIQSLYERNVEERFGALYTSQYRADSTYWIPELRTRFANCLIENETDLNYAKCFSYKINLVDTNIGWNQQHEYLKNHPFHYWLEIQLSILEPYAMVKFERDRLVDEKLAVEFRDSPFLPEHANYEATVLAFLAEHGIQRLYDDALCLPVPGVELELQEDTPSVYNSLFEDLSSFFPY</sequence>
<dbReference type="Proteomes" id="UP000214688">
    <property type="component" value="Chromosome"/>
</dbReference>